<proteinExistence type="predicted"/>
<accession>A0A1I0FZN9</accession>
<name>A0A1I0FZN9_9FIRM</name>
<evidence type="ECO:0000313" key="3">
    <source>
        <dbReference type="EMBL" id="SET64052.1"/>
    </source>
</evidence>
<dbReference type="GeneID" id="93279855"/>
<feature type="transmembrane region" description="Helical" evidence="1">
    <location>
        <begin position="39"/>
        <end position="57"/>
    </location>
</feature>
<protein>
    <recommendedName>
        <fullName evidence="5">Tetratricopeptide repeat-containing protein</fullName>
    </recommendedName>
</protein>
<reference evidence="4" key="1">
    <citation type="submission" date="2016-10" db="EMBL/GenBank/DDBJ databases">
        <authorList>
            <person name="Varghese N."/>
            <person name="Submissions S."/>
        </authorList>
    </citation>
    <scope>NUCLEOTIDE SEQUENCE [LARGE SCALE GENOMIC DNA]</scope>
    <source>
        <strain evidence="4">NLAE-zl-G277</strain>
    </source>
</reference>
<evidence type="ECO:0000256" key="1">
    <source>
        <dbReference type="SAM" id="Phobius"/>
    </source>
</evidence>
<evidence type="ECO:0008006" key="5">
    <source>
        <dbReference type="Google" id="ProtNLM"/>
    </source>
</evidence>
<dbReference type="AlphaFoldDB" id="A0A1I0FZN9"/>
<evidence type="ECO:0000313" key="4">
    <source>
        <dbReference type="Proteomes" id="UP000198508"/>
    </source>
</evidence>
<dbReference type="Proteomes" id="UP000198508">
    <property type="component" value="Unassembled WGS sequence"/>
</dbReference>
<keyword evidence="1" id="KW-1133">Transmembrane helix</keyword>
<keyword evidence="1" id="KW-0472">Membrane</keyword>
<feature type="chain" id="PRO_5044372537" description="Tetratricopeptide repeat-containing protein" evidence="2">
    <location>
        <begin position="23"/>
        <end position="237"/>
    </location>
</feature>
<gene>
    <name evidence="3" type="ORF">SAMN05216313_11045</name>
</gene>
<dbReference type="RefSeq" id="WP_092363432.1">
    <property type="nucleotide sequence ID" value="NZ_DAINWJ010000103.1"/>
</dbReference>
<keyword evidence="1" id="KW-0812">Transmembrane</keyword>
<dbReference type="EMBL" id="FOIM01000010">
    <property type="protein sequence ID" value="SET64052.1"/>
    <property type="molecule type" value="Genomic_DNA"/>
</dbReference>
<evidence type="ECO:0000256" key="2">
    <source>
        <dbReference type="SAM" id="SignalP"/>
    </source>
</evidence>
<sequence>MIHFFRASRMTAVWGSAAGAFAGAAAAWAFYPGDRGTKAVLALVAAALAVNVCLYIAKIIAVRRYQEILLLLYEKLDPEAFLAQALPLLDRKAGTVDRVTHAAHVANGYLAKGDPDAAIALLKRQQVPEQAAALRGLVASNLGTACLQKGDRTGAVAALEELKQVVCSRHCKEKFREKARRIIAYQQLCLDVLDGKRGGLKELEKDYESTKSPFHKLSAGRFLEKAAGRPPREKICI</sequence>
<dbReference type="STRING" id="460384.SAMN05216313_11045"/>
<keyword evidence="4" id="KW-1185">Reference proteome</keyword>
<feature type="signal peptide" evidence="2">
    <location>
        <begin position="1"/>
        <end position="22"/>
    </location>
</feature>
<keyword evidence="2" id="KW-0732">Signal</keyword>
<organism evidence="3 4">
    <name type="scientific">Enterocloster lavalensis</name>
    <dbReference type="NCBI Taxonomy" id="460384"/>
    <lineage>
        <taxon>Bacteria</taxon>
        <taxon>Bacillati</taxon>
        <taxon>Bacillota</taxon>
        <taxon>Clostridia</taxon>
        <taxon>Lachnospirales</taxon>
        <taxon>Lachnospiraceae</taxon>
        <taxon>Enterocloster</taxon>
    </lineage>
</organism>